<reference evidence="1" key="1">
    <citation type="submission" date="2015-04" db="UniProtKB">
        <authorList>
            <consortium name="EnsemblPlants"/>
        </authorList>
    </citation>
    <scope>IDENTIFICATION</scope>
</reference>
<reference evidence="1" key="2">
    <citation type="submission" date="2018-05" db="EMBL/GenBank/DDBJ databases">
        <title>OpunRS2 (Oryza punctata Reference Sequence Version 2).</title>
        <authorList>
            <person name="Zhang J."/>
            <person name="Kudrna D."/>
            <person name="Lee S."/>
            <person name="Talag J."/>
            <person name="Welchert J."/>
            <person name="Wing R.A."/>
        </authorList>
    </citation>
    <scope>NUCLEOTIDE SEQUENCE [LARGE SCALE GENOMIC DNA]</scope>
</reference>
<organism evidence="1">
    <name type="scientific">Oryza punctata</name>
    <name type="common">Red rice</name>
    <dbReference type="NCBI Taxonomy" id="4537"/>
    <lineage>
        <taxon>Eukaryota</taxon>
        <taxon>Viridiplantae</taxon>
        <taxon>Streptophyta</taxon>
        <taxon>Embryophyta</taxon>
        <taxon>Tracheophyta</taxon>
        <taxon>Spermatophyta</taxon>
        <taxon>Magnoliopsida</taxon>
        <taxon>Liliopsida</taxon>
        <taxon>Poales</taxon>
        <taxon>Poaceae</taxon>
        <taxon>BOP clade</taxon>
        <taxon>Oryzoideae</taxon>
        <taxon>Oryzeae</taxon>
        <taxon>Oryzinae</taxon>
        <taxon>Oryza</taxon>
    </lineage>
</organism>
<keyword evidence="2" id="KW-1185">Reference proteome</keyword>
<proteinExistence type="predicted"/>
<name>A0A0E0KGX6_ORYPU</name>
<dbReference type="EnsemblPlants" id="OPUNC03G25400.1">
    <property type="protein sequence ID" value="OPUNC03G25400.1"/>
    <property type="gene ID" value="OPUNC03G25400"/>
</dbReference>
<dbReference type="Gramene" id="OPUNC03G25400.1">
    <property type="protein sequence ID" value="OPUNC03G25400.1"/>
    <property type="gene ID" value="OPUNC03G25400"/>
</dbReference>
<sequence length="89" mass="9533">MGMEPLVPLPTASSSALVPRLLIAYSSSTAVAAPGRDRDGAAPDRLLVARSYPPPAPSHLLIGGGVVRSRSEERKRDVTLAIFKNSWFY</sequence>
<evidence type="ECO:0000313" key="2">
    <source>
        <dbReference type="Proteomes" id="UP000026962"/>
    </source>
</evidence>
<dbReference type="Proteomes" id="UP000026962">
    <property type="component" value="Chromosome 3"/>
</dbReference>
<accession>A0A0E0KGX6</accession>
<evidence type="ECO:0000313" key="1">
    <source>
        <dbReference type="EnsemblPlants" id="OPUNC03G25400.1"/>
    </source>
</evidence>
<dbReference type="AlphaFoldDB" id="A0A0E0KGX6"/>
<protein>
    <submittedName>
        <fullName evidence="1">Uncharacterized protein</fullName>
    </submittedName>
</protein>
<dbReference type="HOGENOM" id="CLU_2458641_0_0_1"/>